<accession>A0ABT0FSQ2</accession>
<feature type="transmembrane region" description="Helical" evidence="6">
    <location>
        <begin position="177"/>
        <end position="195"/>
    </location>
</feature>
<comment type="subcellular location">
    <subcellularLocation>
        <location evidence="1">Cell membrane</location>
        <topology evidence="1">Multi-pass membrane protein</topology>
    </subcellularLocation>
</comment>
<feature type="transmembrane region" description="Helical" evidence="6">
    <location>
        <begin position="82"/>
        <end position="105"/>
    </location>
</feature>
<evidence type="ECO:0000256" key="1">
    <source>
        <dbReference type="ARBA" id="ARBA00004651"/>
    </source>
</evidence>
<evidence type="ECO:0000256" key="5">
    <source>
        <dbReference type="ARBA" id="ARBA00023136"/>
    </source>
</evidence>
<gene>
    <name evidence="7" type="ORF">MF672_016515</name>
</gene>
<keyword evidence="2" id="KW-1003">Cell membrane</keyword>
<feature type="transmembrane region" description="Helical" evidence="6">
    <location>
        <begin position="350"/>
        <end position="374"/>
    </location>
</feature>
<feature type="transmembrane region" description="Helical" evidence="6">
    <location>
        <begin position="50"/>
        <end position="70"/>
    </location>
</feature>
<organism evidence="7 8">
    <name type="scientific">Actinomadura luzonensis</name>
    <dbReference type="NCBI Taxonomy" id="2805427"/>
    <lineage>
        <taxon>Bacteria</taxon>
        <taxon>Bacillati</taxon>
        <taxon>Actinomycetota</taxon>
        <taxon>Actinomycetes</taxon>
        <taxon>Streptosporangiales</taxon>
        <taxon>Thermomonosporaceae</taxon>
        <taxon>Actinomadura</taxon>
    </lineage>
</organism>
<protein>
    <submittedName>
        <fullName evidence="7">MFS transporter</fullName>
    </submittedName>
</protein>
<dbReference type="PANTHER" id="PTHR23513:SF11">
    <property type="entry name" value="STAPHYLOFERRIN A TRANSPORTER"/>
    <property type="match status" value="1"/>
</dbReference>
<dbReference type="RefSeq" id="WP_242375110.1">
    <property type="nucleotide sequence ID" value="NZ_JAKRKC020000001.1"/>
</dbReference>
<evidence type="ECO:0000256" key="6">
    <source>
        <dbReference type="SAM" id="Phobius"/>
    </source>
</evidence>
<dbReference type="EMBL" id="JAKRKC020000001">
    <property type="protein sequence ID" value="MCK2215379.1"/>
    <property type="molecule type" value="Genomic_DNA"/>
</dbReference>
<reference evidence="7 8" key="1">
    <citation type="submission" date="2022-04" db="EMBL/GenBank/DDBJ databases">
        <title>Genome draft of Actinomadura sp. ATCC 31491.</title>
        <authorList>
            <person name="Shi X."/>
            <person name="Du Y."/>
        </authorList>
    </citation>
    <scope>NUCLEOTIDE SEQUENCE [LARGE SCALE GENOMIC DNA]</scope>
    <source>
        <strain evidence="7 8">ATCC 31491</strain>
    </source>
</reference>
<sequence length="410" mass="41395">MSPFASLARPRLLTGGPFRWFLGARLLSMAGDHLFTVALAFAVLEAGHPAAALGAVVAAGLVPKIVLTPLAGTWCDRLDRRLVLVAGDLVAAAATAAVAAVVVAGGASVPVLVLLAALLGAATAFFDPAAMGLIAEIVPEPRRRQANASLGLVSSAAMIAGPALAGVLVALLGPAPVIAADAVSFALSAALLARIDRPRPARPAAARRSLLGDLGEGWREFARQTWLWLLTAQFAVYVCGGLTLFTVLGPVIARDRLGGASAWGLIQAGLGVGYLAGRLVSFRFRPARPALAACLLVAATVPGNVALACAGSPLPVLLGQALTGWALAVYATLWSTLVTGRIPEDRLSRVVAADQAISLTTLPLASAAVAALAAVTGYRAALVGGAAATLLVTALVARTRAIGAVRDAPT</sequence>
<dbReference type="Proteomes" id="UP001317259">
    <property type="component" value="Unassembled WGS sequence"/>
</dbReference>
<dbReference type="PANTHER" id="PTHR23513">
    <property type="entry name" value="INTEGRAL MEMBRANE EFFLUX PROTEIN-RELATED"/>
    <property type="match status" value="1"/>
</dbReference>
<comment type="caution">
    <text evidence="7">The sequence shown here is derived from an EMBL/GenBank/DDBJ whole genome shotgun (WGS) entry which is preliminary data.</text>
</comment>
<feature type="transmembrane region" description="Helical" evidence="6">
    <location>
        <begin position="226"/>
        <end position="248"/>
    </location>
</feature>
<dbReference type="CDD" id="cd06173">
    <property type="entry name" value="MFS_MefA_like"/>
    <property type="match status" value="1"/>
</dbReference>
<dbReference type="Pfam" id="PF07690">
    <property type="entry name" value="MFS_1"/>
    <property type="match status" value="1"/>
</dbReference>
<feature type="transmembrane region" description="Helical" evidence="6">
    <location>
        <begin position="260"/>
        <end position="277"/>
    </location>
</feature>
<feature type="transmembrane region" description="Helical" evidence="6">
    <location>
        <begin position="314"/>
        <end position="338"/>
    </location>
</feature>
<evidence type="ECO:0000256" key="4">
    <source>
        <dbReference type="ARBA" id="ARBA00022989"/>
    </source>
</evidence>
<feature type="transmembrane region" description="Helical" evidence="6">
    <location>
        <begin position="150"/>
        <end position="171"/>
    </location>
</feature>
<keyword evidence="8" id="KW-1185">Reference proteome</keyword>
<feature type="transmembrane region" description="Helical" evidence="6">
    <location>
        <begin position="380"/>
        <end position="397"/>
    </location>
</feature>
<evidence type="ECO:0000256" key="3">
    <source>
        <dbReference type="ARBA" id="ARBA00022692"/>
    </source>
</evidence>
<dbReference type="SUPFAM" id="SSF103473">
    <property type="entry name" value="MFS general substrate transporter"/>
    <property type="match status" value="1"/>
</dbReference>
<evidence type="ECO:0000256" key="2">
    <source>
        <dbReference type="ARBA" id="ARBA00022475"/>
    </source>
</evidence>
<keyword evidence="5 6" id="KW-0472">Membrane</keyword>
<keyword evidence="4 6" id="KW-1133">Transmembrane helix</keyword>
<name>A0ABT0FSQ2_9ACTN</name>
<feature type="transmembrane region" description="Helical" evidence="6">
    <location>
        <begin position="111"/>
        <end position="138"/>
    </location>
</feature>
<dbReference type="Gene3D" id="1.20.1250.20">
    <property type="entry name" value="MFS general substrate transporter like domains"/>
    <property type="match status" value="1"/>
</dbReference>
<evidence type="ECO:0000313" key="7">
    <source>
        <dbReference type="EMBL" id="MCK2215379.1"/>
    </source>
</evidence>
<feature type="transmembrane region" description="Helical" evidence="6">
    <location>
        <begin position="289"/>
        <end position="308"/>
    </location>
</feature>
<dbReference type="InterPro" id="IPR011701">
    <property type="entry name" value="MFS"/>
</dbReference>
<feature type="transmembrane region" description="Helical" evidence="6">
    <location>
        <begin position="20"/>
        <end position="44"/>
    </location>
</feature>
<dbReference type="InterPro" id="IPR036259">
    <property type="entry name" value="MFS_trans_sf"/>
</dbReference>
<proteinExistence type="predicted"/>
<keyword evidence="3 6" id="KW-0812">Transmembrane</keyword>
<evidence type="ECO:0000313" key="8">
    <source>
        <dbReference type="Proteomes" id="UP001317259"/>
    </source>
</evidence>